<gene>
    <name evidence="1" type="ORF">Lpp123_05183</name>
</gene>
<evidence type="ECO:0000313" key="2">
    <source>
        <dbReference type="Proteomes" id="UP000014316"/>
    </source>
</evidence>
<organism evidence="1 2">
    <name type="scientific">Lacticaseibacillus paracasei subsp. paracasei Lpp123</name>
    <dbReference type="NCBI Taxonomy" id="1256201"/>
    <lineage>
        <taxon>Bacteria</taxon>
        <taxon>Bacillati</taxon>
        <taxon>Bacillota</taxon>
        <taxon>Bacilli</taxon>
        <taxon>Lactobacillales</taxon>
        <taxon>Lactobacillaceae</taxon>
        <taxon>Lacticaseibacillus</taxon>
    </lineage>
</organism>
<comment type="caution">
    <text evidence="1">The sequence shown here is derived from an EMBL/GenBank/DDBJ whole genome shotgun (WGS) entry which is preliminary data.</text>
</comment>
<accession>A0A829GI13</accession>
<dbReference type="Proteomes" id="UP000014316">
    <property type="component" value="Unassembled WGS sequence"/>
</dbReference>
<proteinExistence type="predicted"/>
<dbReference type="AlphaFoldDB" id="A0A829GI13"/>
<evidence type="ECO:0000313" key="1">
    <source>
        <dbReference type="EMBL" id="EPC56339.1"/>
    </source>
</evidence>
<reference evidence="1 2" key="1">
    <citation type="journal article" date="2013" name="PLoS ONE">
        <title>Lactobacillus paracasei comparative genomics: towards species pan-genome definition and exploitation of diversity.</title>
        <authorList>
            <person name="Smokvina T."/>
            <person name="Wels M."/>
            <person name="Polka J."/>
            <person name="Chervaux C."/>
            <person name="Brisse S."/>
            <person name="Boekhorst J."/>
            <person name="van Hylckama Vlieg J.E."/>
            <person name="Siezen R.J."/>
        </authorList>
    </citation>
    <scope>NUCLEOTIDE SEQUENCE [LARGE SCALE GENOMIC DNA]</scope>
    <source>
        <strain evidence="1 2">Lpp123</strain>
    </source>
</reference>
<feature type="non-terminal residue" evidence="1">
    <location>
        <position position="1"/>
    </location>
</feature>
<dbReference type="EMBL" id="ANJW01000298">
    <property type="protein sequence ID" value="EPC56339.1"/>
    <property type="molecule type" value="Genomic_DNA"/>
</dbReference>
<sequence>QPAESSALMGRHHGLTTKFNRRYDRRFGLPSEYAGYVVSVDTQQRLLSLYGYGAASRVRRFQY</sequence>
<protein>
    <submittedName>
        <fullName evidence="1">Uncharacterized protein</fullName>
    </submittedName>
</protein>
<name>A0A829GI13_LACPA</name>